<reference evidence="3 4" key="1">
    <citation type="submission" date="2017-09" db="EMBL/GenBank/DDBJ databases">
        <title>Genome sequencing of Besnoitia besnoiti strain Bb-Ger1.</title>
        <authorList>
            <person name="Schares G."/>
            <person name="Venepally P."/>
            <person name="Lorenzi H.A."/>
        </authorList>
    </citation>
    <scope>NUCLEOTIDE SEQUENCE [LARGE SCALE GENOMIC DNA]</scope>
    <source>
        <strain evidence="3 4">Bb-Ger1</strain>
    </source>
</reference>
<evidence type="ECO:0000259" key="2">
    <source>
        <dbReference type="Pfam" id="PF04092"/>
    </source>
</evidence>
<dbReference type="GO" id="GO:0016020">
    <property type="term" value="C:membrane"/>
    <property type="evidence" value="ECO:0007669"/>
    <property type="project" value="InterPro"/>
</dbReference>
<name>A0A2A9M0S7_BESBE</name>
<dbReference type="OrthoDB" id="333567at2759"/>
<dbReference type="Gene3D" id="2.60.40.1320">
    <property type="entry name" value="SRS domain"/>
    <property type="match status" value="2"/>
</dbReference>
<gene>
    <name evidence="3" type="ORF">BESB_025250</name>
</gene>
<keyword evidence="4" id="KW-1185">Reference proteome</keyword>
<accession>A0A2A9M0S7</accession>
<feature type="region of interest" description="Disordered" evidence="1">
    <location>
        <begin position="167"/>
        <end position="186"/>
    </location>
</feature>
<dbReference type="InterPro" id="IPR036755">
    <property type="entry name" value="SRS_dom_sf"/>
</dbReference>
<dbReference type="Pfam" id="PF04092">
    <property type="entry name" value="SAG"/>
    <property type="match status" value="1"/>
</dbReference>
<dbReference type="AlphaFoldDB" id="A0A2A9M0S7"/>
<dbReference type="VEuPathDB" id="ToxoDB:BESB_025250"/>
<dbReference type="GeneID" id="40307585"/>
<feature type="domain" description="SRS" evidence="2">
    <location>
        <begin position="197"/>
        <end position="298"/>
    </location>
</feature>
<proteinExistence type="predicted"/>
<evidence type="ECO:0000313" key="3">
    <source>
        <dbReference type="EMBL" id="PFH31559.1"/>
    </source>
</evidence>
<comment type="caution">
    <text evidence="3">The sequence shown here is derived from an EMBL/GenBank/DDBJ whole genome shotgun (WGS) entry which is preliminary data.</text>
</comment>
<protein>
    <submittedName>
        <fullName evidence="3">SAG-related sequence SRS37A</fullName>
    </submittedName>
</protein>
<dbReference type="Proteomes" id="UP000224006">
    <property type="component" value="Unassembled WGS sequence"/>
</dbReference>
<dbReference type="SUPFAM" id="SSF74877">
    <property type="entry name" value="Major surface antigen p30, SAG1"/>
    <property type="match status" value="1"/>
</dbReference>
<dbReference type="EMBL" id="NWUJ01000014">
    <property type="protein sequence ID" value="PFH31559.1"/>
    <property type="molecule type" value="Genomic_DNA"/>
</dbReference>
<dbReference type="KEGG" id="bbes:BESB_025250"/>
<dbReference type="InterPro" id="IPR007226">
    <property type="entry name" value="SRS_dom"/>
</dbReference>
<evidence type="ECO:0000256" key="1">
    <source>
        <dbReference type="SAM" id="MobiDB-lite"/>
    </source>
</evidence>
<sequence>MRGLKRVFLAGGAGVTLMLSGETATLGVTDDGHLTIPTCNDHGLQIDFPAAGTAAQFRCGAELTSIDPQENTHVYDVTEESSAAVSGQLAGSIPPDIVENSLLRKPLNDLYKDATFKGTPQPDGNTYLLDIPDESRIHAKILMYICKRSDTFRGGVERCPVLISVPKKGETPIPPESDTGGGEQQQEDAIACRPGGKHQVTISTEKQDVRFKCGPPTNSLSPAQSVRVFDNENDKCNQQADLSTIVPEAKRSEADENGVYTVSFPRFPSSKKSLCYKCVSTSGGLSFPTTDCEVRIAVPGSTITSTLNPTTSGEENHLPTVVVSIAANAVIAGVAGMSCLA</sequence>
<evidence type="ECO:0000313" key="4">
    <source>
        <dbReference type="Proteomes" id="UP000224006"/>
    </source>
</evidence>
<dbReference type="RefSeq" id="XP_029215568.1">
    <property type="nucleotide sequence ID" value="XM_029361213.1"/>
</dbReference>
<organism evidence="3 4">
    <name type="scientific">Besnoitia besnoiti</name>
    <name type="common">Apicomplexan protozoan</name>
    <dbReference type="NCBI Taxonomy" id="94643"/>
    <lineage>
        <taxon>Eukaryota</taxon>
        <taxon>Sar</taxon>
        <taxon>Alveolata</taxon>
        <taxon>Apicomplexa</taxon>
        <taxon>Conoidasida</taxon>
        <taxon>Coccidia</taxon>
        <taxon>Eucoccidiorida</taxon>
        <taxon>Eimeriorina</taxon>
        <taxon>Sarcocystidae</taxon>
        <taxon>Besnoitia</taxon>
    </lineage>
</organism>